<proteinExistence type="predicted"/>
<reference evidence="1" key="2">
    <citation type="submission" date="2020-04" db="EMBL/GenBank/DDBJ databases">
        <authorList>
            <person name="Alexandrino P."/>
            <person name="Mendonca T."/>
            <person name="Guaman L."/>
            <person name="Cherix J."/>
            <person name="Lozano-Sakalauskas G."/>
            <person name="Fujita A."/>
            <person name="Filho E.R."/>
            <person name="Long P."/>
            <person name="Padilla G."/>
            <person name="Taciro M.K."/>
            <person name="Gomez J.G."/>
            <person name="Silva L.F."/>
            <person name="Torres M."/>
        </authorList>
    </citation>
    <scope>NUCLEOTIDE SEQUENCE</scope>
    <source>
        <strain evidence="1">LMG 19450</strain>
    </source>
</reference>
<evidence type="ECO:0000313" key="2">
    <source>
        <dbReference type="Proteomes" id="UP000030460"/>
    </source>
</evidence>
<accession>A0A8T6ZBP5</accession>
<dbReference type="EMBL" id="JTDB02000004">
    <property type="protein sequence ID" value="NLP62577.1"/>
    <property type="molecule type" value="Genomic_DNA"/>
</dbReference>
<comment type="caution">
    <text evidence="1">The sequence shown here is derived from an EMBL/GenBank/DDBJ whole genome shotgun (WGS) entry which is preliminary data.</text>
</comment>
<keyword evidence="2" id="KW-1185">Reference proteome</keyword>
<dbReference type="RefSeq" id="WP_161790884.1">
    <property type="nucleotide sequence ID" value="NZ_CADFGF010000011.1"/>
</dbReference>
<dbReference type="AlphaFoldDB" id="A0A8T6ZBP5"/>
<protein>
    <submittedName>
        <fullName evidence="1">Uncharacterized protein</fullName>
    </submittedName>
</protein>
<name>A0A8T6ZBP5_9BURK</name>
<dbReference type="Proteomes" id="UP000030460">
    <property type="component" value="Unassembled WGS sequence"/>
</dbReference>
<evidence type="ECO:0000313" key="1">
    <source>
        <dbReference type="EMBL" id="NLP62577.1"/>
    </source>
</evidence>
<reference evidence="1" key="1">
    <citation type="journal article" date="2015" name="Genome Announc.">
        <title>Draft Genome Sequence of the Polyhydroxyalkanoate-Producing Bacterium Burkholderia sacchari LMG 19450 Isolated from Brazilian Sugarcane Plantation Soil.</title>
        <authorList>
            <person name="Alexandrino P.M."/>
            <person name="Mendonca T.T."/>
            <person name="Guaman Bautista L.P."/>
            <person name="Cherix J."/>
            <person name="Lozano-Sakalauskas G.C."/>
            <person name="Fujita A."/>
            <person name="Ramos Filho E."/>
            <person name="Long P."/>
            <person name="Padilla G."/>
            <person name="Taciro M.K."/>
            <person name="Gomez J.G."/>
            <person name="Silva L.F."/>
        </authorList>
    </citation>
    <scope>NUCLEOTIDE SEQUENCE</scope>
    <source>
        <strain evidence="1">LMG 19450</strain>
    </source>
</reference>
<gene>
    <name evidence="1" type="ORF">NH14_015630</name>
</gene>
<organism evidence="1 2">
    <name type="scientific">Paraburkholderia sacchari</name>
    <dbReference type="NCBI Taxonomy" id="159450"/>
    <lineage>
        <taxon>Bacteria</taxon>
        <taxon>Pseudomonadati</taxon>
        <taxon>Pseudomonadota</taxon>
        <taxon>Betaproteobacteria</taxon>
        <taxon>Burkholderiales</taxon>
        <taxon>Burkholderiaceae</taxon>
        <taxon>Paraburkholderia</taxon>
    </lineage>
</organism>
<sequence>MDRELIIHRIAFRLDHRRAATKFVASGKPPFAAIVGGDALGGKTHHVPCSCRKKKTVSASLAHDALTPTYRVLSARVQLNRVSRTGPSETGPSHFSTCERKELLRMPISFS</sequence>